<keyword evidence="3" id="KW-0963">Cytoplasm</keyword>
<evidence type="ECO:0000313" key="6">
    <source>
        <dbReference type="Proteomes" id="UP001428341"/>
    </source>
</evidence>
<evidence type="ECO:0000256" key="1">
    <source>
        <dbReference type="ARBA" id="ARBA00004496"/>
    </source>
</evidence>
<keyword evidence="6" id="KW-1185">Reference proteome</keyword>
<dbReference type="AlphaFoldDB" id="A0AAP0LK44"/>
<accession>A0AAP0LK44</accession>
<evidence type="ECO:0000256" key="2">
    <source>
        <dbReference type="ARBA" id="ARBA00008778"/>
    </source>
</evidence>
<dbReference type="FunFam" id="2.30.29.30:FF:000159">
    <property type="entry name" value="mRNA-decapping enzyme-like protein"/>
    <property type="match status" value="1"/>
</dbReference>
<evidence type="ECO:0000313" key="5">
    <source>
        <dbReference type="EMBL" id="KAK9175512.1"/>
    </source>
</evidence>
<reference evidence="5 6" key="1">
    <citation type="submission" date="2024-05" db="EMBL/GenBank/DDBJ databases">
        <title>Haplotype-resolved chromosome-level genome assembly of Huyou (Citrus changshanensis).</title>
        <authorList>
            <person name="Miao C."/>
            <person name="Chen W."/>
            <person name="Wu Y."/>
            <person name="Wang L."/>
            <person name="Zhao S."/>
            <person name="Grierson D."/>
            <person name="Xu C."/>
            <person name="Chen K."/>
        </authorList>
    </citation>
    <scope>NUCLEOTIDE SEQUENCE [LARGE SCALE GENOMIC DNA]</scope>
    <source>
        <strain evidence="5">01-14</strain>
        <tissue evidence="5">Leaf</tissue>
    </source>
</reference>
<dbReference type="Proteomes" id="UP001428341">
    <property type="component" value="Unassembled WGS sequence"/>
</dbReference>
<evidence type="ECO:0008006" key="7">
    <source>
        <dbReference type="Google" id="ProtNLM"/>
    </source>
</evidence>
<organism evidence="5 6">
    <name type="scientific">Citrus x changshan-huyou</name>
    <dbReference type="NCBI Taxonomy" id="2935761"/>
    <lineage>
        <taxon>Eukaryota</taxon>
        <taxon>Viridiplantae</taxon>
        <taxon>Streptophyta</taxon>
        <taxon>Embryophyta</taxon>
        <taxon>Tracheophyta</taxon>
        <taxon>Spermatophyta</taxon>
        <taxon>Magnoliopsida</taxon>
        <taxon>eudicotyledons</taxon>
        <taxon>Gunneridae</taxon>
        <taxon>Pentapetalae</taxon>
        <taxon>rosids</taxon>
        <taxon>malvids</taxon>
        <taxon>Sapindales</taxon>
        <taxon>Rutaceae</taxon>
        <taxon>Aurantioideae</taxon>
        <taxon>Citrus</taxon>
    </lineage>
</organism>
<protein>
    <recommendedName>
        <fullName evidence="7">mRNA-decapping enzyme-like protein</fullName>
    </recommendedName>
</protein>
<dbReference type="PANTHER" id="PTHR16290:SF0">
    <property type="entry name" value="DECAPPING PROTEIN 1, ISOFORM A"/>
    <property type="match status" value="1"/>
</dbReference>
<proteinExistence type="inferred from homology"/>
<dbReference type="InterPro" id="IPR011993">
    <property type="entry name" value="PH-like_dom_sf"/>
</dbReference>
<dbReference type="GO" id="GO:0000290">
    <property type="term" value="P:deadenylation-dependent decapping of nuclear-transcribed mRNA"/>
    <property type="evidence" value="ECO:0007669"/>
    <property type="project" value="InterPro"/>
</dbReference>
<dbReference type="Gene3D" id="2.30.29.30">
    <property type="entry name" value="Pleckstrin-homology domain (PH domain)/Phosphotyrosine-binding domain (PTB)"/>
    <property type="match status" value="1"/>
</dbReference>
<comment type="subcellular location">
    <subcellularLocation>
        <location evidence="1">Cytoplasm</location>
    </subcellularLocation>
</comment>
<gene>
    <name evidence="5" type="ORF">WN944_027519</name>
</gene>
<keyword evidence="4" id="KW-0507">mRNA processing</keyword>
<dbReference type="EMBL" id="JBCGBO010000025">
    <property type="protein sequence ID" value="KAK9175512.1"/>
    <property type="molecule type" value="Genomic_DNA"/>
</dbReference>
<dbReference type="InterPro" id="IPR010334">
    <property type="entry name" value="Dcp1"/>
</dbReference>
<dbReference type="GO" id="GO:0031087">
    <property type="term" value="P:deadenylation-independent decapping of nuclear-transcribed mRNA"/>
    <property type="evidence" value="ECO:0007669"/>
    <property type="project" value="TreeGrafter"/>
</dbReference>
<dbReference type="PANTHER" id="PTHR16290">
    <property type="entry name" value="TRANSCRIPTION FACTOR SMIF DECAPPING ENZYME DCP1"/>
    <property type="match status" value="1"/>
</dbReference>
<dbReference type="GO" id="GO:0003729">
    <property type="term" value="F:mRNA binding"/>
    <property type="evidence" value="ECO:0007669"/>
    <property type="project" value="TreeGrafter"/>
</dbReference>
<dbReference type="GO" id="GO:0000932">
    <property type="term" value="C:P-body"/>
    <property type="evidence" value="ECO:0007669"/>
    <property type="project" value="TreeGrafter"/>
</dbReference>
<name>A0AAP0LK44_9ROSI</name>
<evidence type="ECO:0000256" key="3">
    <source>
        <dbReference type="ARBA" id="ARBA00022490"/>
    </source>
</evidence>
<comment type="caution">
    <text evidence="5">The sequence shown here is derived from an EMBL/GenBank/DDBJ whole genome shotgun (WGS) entry which is preliminary data.</text>
</comment>
<dbReference type="GO" id="GO:0008047">
    <property type="term" value="F:enzyme activator activity"/>
    <property type="evidence" value="ECO:0007669"/>
    <property type="project" value="InterPro"/>
</dbReference>
<dbReference type="CDD" id="cd13182">
    <property type="entry name" value="EVH1-like_Dcp1"/>
    <property type="match status" value="1"/>
</dbReference>
<evidence type="ECO:0000256" key="4">
    <source>
        <dbReference type="ARBA" id="ARBA00022664"/>
    </source>
</evidence>
<sequence length="438" mass="48926">MSQNGKLMPNLDQQSTKLLNLTVLQRIDPFIEEILITAAHVTFYEFNIDLSQWNRKDVEGSLFVVKRNTQPRFQFVVMNRRNTDNLVENLLGDFEFEVQVPYLLYRNASQEVNGIWFYNARECEEEWGLRWCGKKSLYCISLWEQQVQKYGTRRATGTRWLTMLFTQSLNEGDLVSHLSRKMPQVSFFLQDCKVRLRLLVSDSSFPIWVGRILNAYSKVPQKSKVATSKSEFEELEAVPTMAVMDGPLESTPSNAADVPEDPAFVNFFSTALTVGNTSNAAISAQPYQSNTTISLLSHPASVASPIVPTLQIPSPPLSTPTPLIPPVDTSESGNWTPNLVKPSLFFVPPPSSYARMMQLVSSSTPTAPPLNPPLSLQRPYGAPVLQPFPPPTPPPSLTPALTSNSGPFISKEKVREPLLVLVQVRISGYANARSYNCI</sequence>
<dbReference type="Pfam" id="PF06058">
    <property type="entry name" value="DCP1"/>
    <property type="match status" value="1"/>
</dbReference>
<dbReference type="GO" id="GO:0006397">
    <property type="term" value="P:mRNA processing"/>
    <property type="evidence" value="ECO:0007669"/>
    <property type="project" value="UniProtKB-KW"/>
</dbReference>
<comment type="similarity">
    <text evidence="2">Belongs to the DCP1 family.</text>
</comment>
<dbReference type="SUPFAM" id="SSF50729">
    <property type="entry name" value="PH domain-like"/>
    <property type="match status" value="1"/>
</dbReference>